<dbReference type="EMBL" id="LBVV01000004">
    <property type="protein sequence ID" value="KKQ95097.1"/>
    <property type="molecule type" value="Genomic_DNA"/>
</dbReference>
<evidence type="ECO:0000259" key="1">
    <source>
        <dbReference type="Pfam" id="PF13847"/>
    </source>
</evidence>
<dbReference type="SUPFAM" id="SSF53335">
    <property type="entry name" value="S-adenosyl-L-methionine-dependent methyltransferases"/>
    <property type="match status" value="1"/>
</dbReference>
<name>A0A0G0LVQ4_UNCC2</name>
<evidence type="ECO:0000313" key="2">
    <source>
        <dbReference type="EMBL" id="KKQ95097.1"/>
    </source>
</evidence>
<dbReference type="InterPro" id="IPR029063">
    <property type="entry name" value="SAM-dependent_MTases_sf"/>
</dbReference>
<protein>
    <recommendedName>
        <fullName evidence="1">Methyltransferase domain-containing protein</fullName>
    </recommendedName>
</protein>
<dbReference type="STRING" id="1618345.UT18_C0004G0049"/>
<organism evidence="2 3">
    <name type="scientific">candidate division CPR2 bacterium GW2011_GWC2_39_10</name>
    <dbReference type="NCBI Taxonomy" id="1618345"/>
    <lineage>
        <taxon>Bacteria</taxon>
        <taxon>Bacteria division CPR2</taxon>
    </lineage>
</organism>
<dbReference type="Proteomes" id="UP000034207">
    <property type="component" value="Unassembled WGS sequence"/>
</dbReference>
<feature type="domain" description="Methyltransferase" evidence="1">
    <location>
        <begin position="18"/>
        <end position="128"/>
    </location>
</feature>
<dbReference type="InterPro" id="IPR025714">
    <property type="entry name" value="Methyltranfer_dom"/>
</dbReference>
<dbReference type="CDD" id="cd02440">
    <property type="entry name" value="AdoMet_MTases"/>
    <property type="match status" value="1"/>
</dbReference>
<evidence type="ECO:0000313" key="3">
    <source>
        <dbReference type="Proteomes" id="UP000034207"/>
    </source>
</evidence>
<gene>
    <name evidence="2" type="ORF">UT18_C0004G0049</name>
</gene>
<reference evidence="2 3" key="1">
    <citation type="journal article" date="2015" name="Nature">
        <title>rRNA introns, odd ribosomes, and small enigmatic genomes across a large radiation of phyla.</title>
        <authorList>
            <person name="Brown C.T."/>
            <person name="Hug L.A."/>
            <person name="Thomas B.C."/>
            <person name="Sharon I."/>
            <person name="Castelle C.J."/>
            <person name="Singh A."/>
            <person name="Wilkins M.J."/>
            <person name="Williams K.H."/>
            <person name="Banfield J.F."/>
        </authorList>
    </citation>
    <scope>NUCLEOTIDE SEQUENCE [LARGE SCALE GENOMIC DNA]</scope>
</reference>
<dbReference type="Pfam" id="PF13847">
    <property type="entry name" value="Methyltransf_31"/>
    <property type="match status" value="1"/>
</dbReference>
<dbReference type="Gene3D" id="3.40.50.150">
    <property type="entry name" value="Vaccinia Virus protein VP39"/>
    <property type="match status" value="1"/>
</dbReference>
<proteinExistence type="predicted"/>
<sequence>MESKRFVSPEKTLAEIGIDKKSTVIDFGSGSGHWTIAAAKNLGPSGKVYAVDSNEELLKRLNSFAMLRGHGNVITKFTNLLTFDQKDISLADLSILANTLSFFKTKEVIIKKAFEMTKEKGRLLVVEWEKHDYGFGPAGNHRLGKKELLDLAKGAGFNLLGEVSAGHYHYAIVFEKP</sequence>
<comment type="caution">
    <text evidence="2">The sequence shown here is derived from an EMBL/GenBank/DDBJ whole genome shotgun (WGS) entry which is preliminary data.</text>
</comment>
<accession>A0A0G0LVQ4</accession>
<dbReference type="AlphaFoldDB" id="A0A0G0LVQ4"/>